<dbReference type="SUPFAM" id="SSF51905">
    <property type="entry name" value="FAD/NAD(P)-binding domain"/>
    <property type="match status" value="1"/>
</dbReference>
<feature type="signal peptide" evidence="6">
    <location>
        <begin position="1"/>
        <end position="20"/>
    </location>
</feature>
<proteinExistence type="predicted"/>
<keyword evidence="5" id="KW-0411">Iron-sulfur</keyword>
<evidence type="ECO:0000256" key="1">
    <source>
        <dbReference type="ARBA" id="ARBA00022485"/>
    </source>
</evidence>
<dbReference type="InterPro" id="IPR039650">
    <property type="entry name" value="HdrA-like"/>
</dbReference>
<dbReference type="GO" id="GO:0016491">
    <property type="term" value="F:oxidoreductase activity"/>
    <property type="evidence" value="ECO:0007669"/>
    <property type="project" value="UniProtKB-KW"/>
</dbReference>
<dbReference type="Pfam" id="PF12831">
    <property type="entry name" value="FAD_oxidored"/>
    <property type="match status" value="1"/>
</dbReference>
<dbReference type="RefSeq" id="WP_129190548.1">
    <property type="nucleotide sequence ID" value="NZ_CP035493.1"/>
</dbReference>
<keyword evidence="1" id="KW-0004">4Fe-4S</keyword>
<evidence type="ECO:0000256" key="6">
    <source>
        <dbReference type="SAM" id="SignalP"/>
    </source>
</evidence>
<keyword evidence="4" id="KW-0408">Iron</keyword>
<accession>A0A4P6F7A8</accession>
<dbReference type="OrthoDB" id="287984at2"/>
<keyword evidence="2" id="KW-0479">Metal-binding</keyword>
<evidence type="ECO:0000313" key="8">
    <source>
        <dbReference type="Proteomes" id="UP000292118"/>
    </source>
</evidence>
<dbReference type="AlphaFoldDB" id="A0A4P6F7A8"/>
<protein>
    <submittedName>
        <fullName evidence="7">FAD-dependent oxidoreductase</fullName>
    </submittedName>
</protein>
<feature type="chain" id="PRO_5039254759" evidence="6">
    <location>
        <begin position="21"/>
        <end position="524"/>
    </location>
</feature>
<keyword evidence="6" id="KW-0732">Signal</keyword>
<evidence type="ECO:0000256" key="5">
    <source>
        <dbReference type="ARBA" id="ARBA00023014"/>
    </source>
</evidence>
<gene>
    <name evidence="7" type="ORF">ET471_17750</name>
</gene>
<keyword evidence="8" id="KW-1185">Reference proteome</keyword>
<evidence type="ECO:0000313" key="7">
    <source>
        <dbReference type="EMBL" id="QAY71652.1"/>
    </source>
</evidence>
<dbReference type="PANTHER" id="PTHR43498">
    <property type="entry name" value="FERREDOXIN:COB-COM HETERODISULFIDE REDUCTASE SUBUNIT A"/>
    <property type="match status" value="1"/>
</dbReference>
<dbReference type="EMBL" id="CP035493">
    <property type="protein sequence ID" value="QAY71652.1"/>
    <property type="molecule type" value="Genomic_DNA"/>
</dbReference>
<dbReference type="Gene3D" id="3.50.50.60">
    <property type="entry name" value="FAD/NAD(P)-binding domain"/>
    <property type="match status" value="1"/>
</dbReference>
<dbReference type="KEGG" id="xya:ET471_17750"/>
<dbReference type="InterPro" id="IPR036188">
    <property type="entry name" value="FAD/NAD-bd_sf"/>
</dbReference>
<reference evidence="7 8" key="1">
    <citation type="submission" date="2019-01" db="EMBL/GenBank/DDBJ databases">
        <title>Genome sequencing of strain FW10M-9.</title>
        <authorList>
            <person name="Heo J."/>
            <person name="Kim S.-J."/>
            <person name="Kim J.-S."/>
            <person name="Hong S.-B."/>
            <person name="Kwon S.-W."/>
        </authorList>
    </citation>
    <scope>NUCLEOTIDE SEQUENCE [LARGE SCALE GENOMIC DNA]</scope>
    <source>
        <strain evidence="7 8">FW10M-9</strain>
    </source>
</reference>
<keyword evidence="3" id="KW-0560">Oxidoreductase</keyword>
<dbReference type="GO" id="GO:0046872">
    <property type="term" value="F:metal ion binding"/>
    <property type="evidence" value="ECO:0007669"/>
    <property type="project" value="UniProtKB-KW"/>
</dbReference>
<dbReference type="PANTHER" id="PTHR43498:SF1">
    <property type="entry name" value="COB--COM HETERODISULFIDE REDUCTASE IRON-SULFUR SUBUNIT A"/>
    <property type="match status" value="1"/>
</dbReference>
<dbReference type="Proteomes" id="UP000292118">
    <property type="component" value="Chromosome"/>
</dbReference>
<evidence type="ECO:0000256" key="3">
    <source>
        <dbReference type="ARBA" id="ARBA00023002"/>
    </source>
</evidence>
<evidence type="ECO:0000256" key="2">
    <source>
        <dbReference type="ARBA" id="ARBA00022723"/>
    </source>
</evidence>
<dbReference type="GO" id="GO:0051539">
    <property type="term" value="F:4 iron, 4 sulfur cluster binding"/>
    <property type="evidence" value="ECO:0007669"/>
    <property type="project" value="UniProtKB-KW"/>
</dbReference>
<name>A0A4P6F7A8_9MICO</name>
<organism evidence="7 8">
    <name type="scientific">Xylanimonas protaetiae</name>
    <dbReference type="NCBI Taxonomy" id="2509457"/>
    <lineage>
        <taxon>Bacteria</taxon>
        <taxon>Bacillati</taxon>
        <taxon>Actinomycetota</taxon>
        <taxon>Actinomycetes</taxon>
        <taxon>Micrococcales</taxon>
        <taxon>Promicromonosporaceae</taxon>
        <taxon>Xylanimonas</taxon>
    </lineage>
</organism>
<sequence length="524" mass="56119">MCDVLVYAATAAGVCAAVAAAETGADVTLLEPGQHVGGMVSGGLGYSDVGDLRVLGGMAARFRADVAEHYGVPVGAYAGPEPHVAEAIFRRWLEQAGVDVVFGAPLLDPVAGVARVGQGTDEQGAPRLEWVEAAGTRYAAAAFVDASYEGDLLAAAGVPYAVGREDTSLYGESLAGRQEILPGMHVMPVGISPFAGDPSGRTEGPLLPQIKPEPLARVGAGDGGVMSYGYRVCLSRDAHRIPFTPSPSWNADRWELGRRLFDHWRRTGTAVVAGRLLGLEPNLPGDKCDGNSLGPFSLSVHDGSAWRYPDAGLAEREAIRIAHLHHAQDYLWFLATDPAVPADVRAEITRWGLPSDEFADTGHLPHQLYVREARRMHGAQTLTQHDLTSPLPRADTVAMGSYHIDIREVQRAWRWAYEHPDPVAHVVTEGYLSVRVPPYQIPYGCLTPRYEDCANLLVPVCLSASHVAFSSVRMEPQYQMLGQAAGVAAALAAHAEQPVQRVDVGRLQHLLTENGQVLGLPSSP</sequence>
<evidence type="ECO:0000256" key="4">
    <source>
        <dbReference type="ARBA" id="ARBA00023004"/>
    </source>
</evidence>